<name>A0AAV4QIJ6_CAEEX</name>
<keyword evidence="2" id="KW-1185">Reference proteome</keyword>
<reference evidence="1 2" key="1">
    <citation type="submission" date="2021-06" db="EMBL/GenBank/DDBJ databases">
        <title>Caerostris extrusa draft genome.</title>
        <authorList>
            <person name="Kono N."/>
            <person name="Arakawa K."/>
        </authorList>
    </citation>
    <scope>NUCLEOTIDE SEQUENCE [LARGE SCALE GENOMIC DNA]</scope>
</reference>
<organism evidence="1 2">
    <name type="scientific">Caerostris extrusa</name>
    <name type="common">Bark spider</name>
    <name type="synonym">Caerostris bankana</name>
    <dbReference type="NCBI Taxonomy" id="172846"/>
    <lineage>
        <taxon>Eukaryota</taxon>
        <taxon>Metazoa</taxon>
        <taxon>Ecdysozoa</taxon>
        <taxon>Arthropoda</taxon>
        <taxon>Chelicerata</taxon>
        <taxon>Arachnida</taxon>
        <taxon>Araneae</taxon>
        <taxon>Araneomorphae</taxon>
        <taxon>Entelegynae</taxon>
        <taxon>Araneoidea</taxon>
        <taxon>Araneidae</taxon>
        <taxon>Caerostris</taxon>
    </lineage>
</organism>
<dbReference type="AlphaFoldDB" id="A0AAV4QIJ6"/>
<dbReference type="EMBL" id="BPLR01006168">
    <property type="protein sequence ID" value="GIY07880.1"/>
    <property type="molecule type" value="Genomic_DNA"/>
</dbReference>
<protein>
    <submittedName>
        <fullName evidence="1">Uncharacterized protein</fullName>
    </submittedName>
</protein>
<comment type="caution">
    <text evidence="1">The sequence shown here is derived from an EMBL/GenBank/DDBJ whole genome shotgun (WGS) entry which is preliminary data.</text>
</comment>
<dbReference type="Proteomes" id="UP001054945">
    <property type="component" value="Unassembled WGS sequence"/>
</dbReference>
<accession>A0AAV4QIJ6</accession>
<evidence type="ECO:0000313" key="1">
    <source>
        <dbReference type="EMBL" id="GIY07880.1"/>
    </source>
</evidence>
<evidence type="ECO:0000313" key="2">
    <source>
        <dbReference type="Proteomes" id="UP001054945"/>
    </source>
</evidence>
<sequence length="107" mass="12177">TPIWTVKLLFVRRCPNSQLAGFSQYLIESKTLYGKLCVASDFRTKFLKNVPCLNHEFLNLYSICENKFNVEEVGGFCAYNFAVLQCVIGDIKDKCGEDSGCFFINKI</sequence>
<gene>
    <name evidence="1" type="primary">AVEN_126947_1</name>
    <name evidence="1" type="ORF">CEXT_307111</name>
</gene>
<feature type="non-terminal residue" evidence="1">
    <location>
        <position position="1"/>
    </location>
</feature>
<proteinExistence type="predicted"/>